<organism evidence="2 3">
    <name type="scientific">Furfurilactobacillus curtus</name>
    <dbReference type="NCBI Taxonomy" id="1746200"/>
    <lineage>
        <taxon>Bacteria</taxon>
        <taxon>Bacillati</taxon>
        <taxon>Bacillota</taxon>
        <taxon>Bacilli</taxon>
        <taxon>Lactobacillales</taxon>
        <taxon>Lactobacillaceae</taxon>
        <taxon>Furfurilactobacillus</taxon>
    </lineage>
</organism>
<accession>A0ABQ5JP53</accession>
<dbReference type="EMBL" id="BQXO01000001">
    <property type="protein sequence ID" value="GKT04762.1"/>
    <property type="molecule type" value="Genomic_DNA"/>
</dbReference>
<dbReference type="InterPro" id="IPR008265">
    <property type="entry name" value="Lipase_GDSL_AS"/>
</dbReference>
<proteinExistence type="predicted"/>
<dbReference type="InterPro" id="IPR036514">
    <property type="entry name" value="SGNH_hydro_sf"/>
</dbReference>
<keyword evidence="3" id="KW-1185">Reference proteome</keyword>
<name>A0ABQ5JP53_9LACO</name>
<dbReference type="InterPro" id="IPR013830">
    <property type="entry name" value="SGNH_hydro"/>
</dbReference>
<gene>
    <name evidence="2" type="ORF">JCM31185_00510</name>
</gene>
<dbReference type="CDD" id="cd00229">
    <property type="entry name" value="SGNH_hydrolase"/>
    <property type="match status" value="1"/>
</dbReference>
<reference evidence="2 3" key="1">
    <citation type="submission" date="2022-03" db="EMBL/GenBank/DDBJ databases">
        <title>Draft genome sequence of Furfurilactobacillus curtus JCM 31185.</title>
        <authorList>
            <person name="Suzuki S."/>
            <person name="Endo A."/>
            <person name="Kajikawa A."/>
        </authorList>
    </citation>
    <scope>NUCLEOTIDE SEQUENCE [LARGE SCALE GENOMIC DNA]</scope>
    <source>
        <strain evidence="2 3">JCM 31185</strain>
    </source>
</reference>
<dbReference type="Pfam" id="PF13472">
    <property type="entry name" value="Lipase_GDSL_2"/>
    <property type="match status" value="1"/>
</dbReference>
<dbReference type="PROSITE" id="PS01098">
    <property type="entry name" value="LIPASE_GDSL_SER"/>
    <property type="match status" value="1"/>
</dbReference>
<dbReference type="RefSeq" id="WP_407881963.1">
    <property type="nucleotide sequence ID" value="NZ_BQXO01000001.1"/>
</dbReference>
<sequence length="328" mass="36277">MANVGIINLVMFGDSITAGWNGSGFVAHPLAYWIGKKLGIDVANRGQNEGRIVGDRPNDLLPNIQSTDLTQYDACTVAYGINDLDDISVPIKTITDQLNVCLDAIYAKNADIKVYALLPLPAFVDVPNPDTPKAAGYSENGLIDALKQTFQSRGITTLDWRQNPIITVENHQQLLADGVLHPSQSTYELLGNRIADFISENPRLVLRMMTNLDHIQDDLNDNFDIFNRVMNGFWGNYGSLGLGDGALNQIKLIDADLLDREFRLQMIGAFKQAQQIINELVGMIGSLTGELNTLMIPIPYSLVLNIDKLNDCFKVMNQALLQVNQIEM</sequence>
<comment type="caution">
    <text evidence="2">The sequence shown here is derived from an EMBL/GenBank/DDBJ whole genome shotgun (WGS) entry which is preliminary data.</text>
</comment>
<feature type="domain" description="SGNH hydrolase-type esterase" evidence="1">
    <location>
        <begin position="12"/>
        <end position="189"/>
    </location>
</feature>
<evidence type="ECO:0000313" key="2">
    <source>
        <dbReference type="EMBL" id="GKT04762.1"/>
    </source>
</evidence>
<dbReference type="Gene3D" id="3.40.50.1110">
    <property type="entry name" value="SGNH hydrolase"/>
    <property type="match status" value="1"/>
</dbReference>
<evidence type="ECO:0000313" key="3">
    <source>
        <dbReference type="Proteomes" id="UP001628078"/>
    </source>
</evidence>
<evidence type="ECO:0000259" key="1">
    <source>
        <dbReference type="Pfam" id="PF13472"/>
    </source>
</evidence>
<dbReference type="Proteomes" id="UP001628078">
    <property type="component" value="Unassembled WGS sequence"/>
</dbReference>
<dbReference type="SUPFAM" id="SSF52266">
    <property type="entry name" value="SGNH hydrolase"/>
    <property type="match status" value="1"/>
</dbReference>
<protein>
    <recommendedName>
        <fullName evidence="1">SGNH hydrolase-type esterase domain-containing protein</fullName>
    </recommendedName>
</protein>